<keyword evidence="3" id="KW-1185">Reference proteome</keyword>
<evidence type="ECO:0000256" key="1">
    <source>
        <dbReference type="SAM" id="MobiDB-lite"/>
    </source>
</evidence>
<reference evidence="2 3" key="1">
    <citation type="journal article" date="2018" name="Evol. Lett.">
        <title>Horizontal gene cluster transfer increased hallucinogenic mushroom diversity.</title>
        <authorList>
            <person name="Reynolds H.T."/>
            <person name="Vijayakumar V."/>
            <person name="Gluck-Thaler E."/>
            <person name="Korotkin H.B."/>
            <person name="Matheny P.B."/>
            <person name="Slot J.C."/>
        </authorList>
    </citation>
    <scope>NUCLEOTIDE SEQUENCE [LARGE SCALE GENOMIC DNA]</scope>
    <source>
        <strain evidence="2 3">2631</strain>
    </source>
</reference>
<organism evidence="2 3">
    <name type="scientific">Psilocybe cyanescens</name>
    <dbReference type="NCBI Taxonomy" id="93625"/>
    <lineage>
        <taxon>Eukaryota</taxon>
        <taxon>Fungi</taxon>
        <taxon>Dikarya</taxon>
        <taxon>Basidiomycota</taxon>
        <taxon>Agaricomycotina</taxon>
        <taxon>Agaricomycetes</taxon>
        <taxon>Agaricomycetidae</taxon>
        <taxon>Agaricales</taxon>
        <taxon>Agaricineae</taxon>
        <taxon>Strophariaceae</taxon>
        <taxon>Psilocybe</taxon>
    </lineage>
</organism>
<comment type="caution">
    <text evidence="2">The sequence shown here is derived from an EMBL/GenBank/DDBJ whole genome shotgun (WGS) entry which is preliminary data.</text>
</comment>
<protein>
    <submittedName>
        <fullName evidence="2">Uncharacterized protein</fullName>
    </submittedName>
</protein>
<proteinExistence type="predicted"/>
<dbReference type="InParanoid" id="A0A409WU27"/>
<dbReference type="AlphaFoldDB" id="A0A409WU27"/>
<sequence length="386" mass="43678">MDIASAVHTITIGIVNFIAEHSDKDSLQEQISDIVVQIQNVIRPLLLRDVPDLPLRQTLQALQNALANVDSHLRSWKESRTRRMLALVNPWAVTQEIREDRLLLMHQYILLMGAMQVIDHITVKGYNLLPPAAQPNIPTSSQASRSSGSKKSPQKEDVLEFWHSRIGDDLEVVESQKLCEHLASWLNIKMGPLSCRRLLLRLDEHSTGNVTLKTLQDLVRDAKMKEIIQLYTSNPRFPLLIWISDDLALNAPKAAYAQERGISVVQLASTSTAKAWINANRNFLLKHDNAGELRFISDQYRKELNPKGVPYHNRNAGNQIMKFIRDKGFQAPVLIYTGKKSLHLTRYVESYPNAGSAAGHYEVYQEFISALGARRSDDKGWMKFGA</sequence>
<accession>A0A409WU27</accession>
<dbReference type="STRING" id="93625.A0A409WU27"/>
<dbReference type="OrthoDB" id="3254241at2759"/>
<feature type="compositionally biased region" description="Low complexity" evidence="1">
    <location>
        <begin position="140"/>
        <end position="151"/>
    </location>
</feature>
<dbReference type="Proteomes" id="UP000283269">
    <property type="component" value="Unassembled WGS sequence"/>
</dbReference>
<evidence type="ECO:0000313" key="2">
    <source>
        <dbReference type="EMBL" id="PPQ82002.1"/>
    </source>
</evidence>
<feature type="region of interest" description="Disordered" evidence="1">
    <location>
        <begin position="137"/>
        <end position="156"/>
    </location>
</feature>
<name>A0A409WU27_PSICY</name>
<gene>
    <name evidence="2" type="ORF">CVT25_014654</name>
</gene>
<evidence type="ECO:0000313" key="3">
    <source>
        <dbReference type="Proteomes" id="UP000283269"/>
    </source>
</evidence>
<dbReference type="EMBL" id="NHYD01003190">
    <property type="protein sequence ID" value="PPQ82002.1"/>
    <property type="molecule type" value="Genomic_DNA"/>
</dbReference>